<reference evidence="2" key="1">
    <citation type="submission" date="2021-04" db="EMBL/GenBank/DDBJ databases">
        <authorList>
            <person name="Tunstrom K."/>
        </authorList>
    </citation>
    <scope>NUCLEOTIDE SEQUENCE</scope>
</reference>
<comment type="caution">
    <text evidence="2">The sequence shown here is derived from an EMBL/GenBank/DDBJ whole genome shotgun (WGS) entry which is preliminary data.</text>
</comment>
<proteinExistence type="predicted"/>
<dbReference type="AlphaFoldDB" id="A0A8S3VZQ8"/>
<feature type="compositionally biased region" description="Low complexity" evidence="1">
    <location>
        <begin position="80"/>
        <end position="112"/>
    </location>
</feature>
<protein>
    <submittedName>
        <fullName evidence="2">(apollo) hypothetical protein</fullName>
    </submittedName>
</protein>
<organism evidence="2 3">
    <name type="scientific">Parnassius apollo</name>
    <name type="common">Apollo butterfly</name>
    <name type="synonym">Papilio apollo</name>
    <dbReference type="NCBI Taxonomy" id="110799"/>
    <lineage>
        <taxon>Eukaryota</taxon>
        <taxon>Metazoa</taxon>
        <taxon>Ecdysozoa</taxon>
        <taxon>Arthropoda</taxon>
        <taxon>Hexapoda</taxon>
        <taxon>Insecta</taxon>
        <taxon>Pterygota</taxon>
        <taxon>Neoptera</taxon>
        <taxon>Endopterygota</taxon>
        <taxon>Lepidoptera</taxon>
        <taxon>Glossata</taxon>
        <taxon>Ditrysia</taxon>
        <taxon>Papilionoidea</taxon>
        <taxon>Papilionidae</taxon>
        <taxon>Parnassiinae</taxon>
        <taxon>Parnassini</taxon>
        <taxon>Parnassius</taxon>
        <taxon>Parnassius</taxon>
    </lineage>
</organism>
<dbReference type="EMBL" id="CAJQZP010000001">
    <property type="protein sequence ID" value="CAG4929775.1"/>
    <property type="molecule type" value="Genomic_DNA"/>
</dbReference>
<evidence type="ECO:0000313" key="3">
    <source>
        <dbReference type="Proteomes" id="UP000691718"/>
    </source>
</evidence>
<dbReference type="Proteomes" id="UP000691718">
    <property type="component" value="Unassembled WGS sequence"/>
</dbReference>
<name>A0A8S3VZQ8_PARAO</name>
<dbReference type="OrthoDB" id="6344929at2759"/>
<sequence length="228" mass="25882">MKNILKRAQIIDSKSLAATTTNVVTYTAARWGRREIKREAACTARERRYQSQSDGQPIHSFLQSQIESPSAMWDDAVEETPAPAAPAAEAPAGDTPAADASATDASADAPPEVAEPPPPENNSKNEPKRLVFKHWTRPKFLQYSYIYDYQRNYYDDVLSYLDRRNKGLPVERPRAQTWGERALRTYLSKDTSYLSRTYSKDTTLLHHISTGARFQRYHSKDFVGVMIH</sequence>
<accession>A0A8S3VZQ8</accession>
<feature type="region of interest" description="Disordered" evidence="1">
    <location>
        <begin position="80"/>
        <end position="128"/>
    </location>
</feature>
<keyword evidence="3" id="KW-1185">Reference proteome</keyword>
<evidence type="ECO:0000313" key="2">
    <source>
        <dbReference type="EMBL" id="CAG4929775.1"/>
    </source>
</evidence>
<gene>
    <name evidence="2" type="ORF">PAPOLLO_LOCUS75</name>
</gene>
<evidence type="ECO:0000256" key="1">
    <source>
        <dbReference type="SAM" id="MobiDB-lite"/>
    </source>
</evidence>